<reference evidence="2" key="1">
    <citation type="submission" date="2019-04" db="EMBL/GenBank/DDBJ databases">
        <authorList>
            <consortium name="Pathogen Informatics"/>
        </authorList>
    </citation>
    <scope>NUCLEOTIDE SEQUENCE</scope>
    <source>
        <strain evidence="2">NCTC9183</strain>
    </source>
</reference>
<dbReference type="AlphaFoldDB" id="A0A4P0Y109"/>
<keyword evidence="2" id="KW-0645">Protease</keyword>
<proteinExistence type="predicted"/>
<feature type="domain" description="Lon protease AAA" evidence="1">
    <location>
        <begin position="114"/>
        <end position="224"/>
    </location>
</feature>
<evidence type="ECO:0000313" key="2">
    <source>
        <dbReference type="EMBL" id="VTM54112.1"/>
    </source>
</evidence>
<organism evidence="2">
    <name type="scientific">Klebsiella pneumoniae</name>
    <dbReference type="NCBI Taxonomy" id="573"/>
    <lineage>
        <taxon>Bacteria</taxon>
        <taxon>Pseudomonadati</taxon>
        <taxon>Pseudomonadota</taxon>
        <taxon>Gammaproteobacteria</taxon>
        <taxon>Enterobacterales</taxon>
        <taxon>Enterobacteriaceae</taxon>
        <taxon>Klebsiella/Raoultella group</taxon>
        <taxon>Klebsiella</taxon>
        <taxon>Klebsiella pneumoniae complex</taxon>
    </lineage>
</organism>
<dbReference type="EMBL" id="CABDVL010000003">
    <property type="protein sequence ID" value="VTM54112.1"/>
    <property type="molecule type" value="Genomic_DNA"/>
</dbReference>
<dbReference type="Proteomes" id="UP000507695">
    <property type="component" value="Unassembled WGS sequence"/>
</dbReference>
<dbReference type="InterPro" id="IPR027417">
    <property type="entry name" value="P-loop_NTPase"/>
</dbReference>
<gene>
    <name evidence="2" type="ORF">NCTC9183_02853</name>
</gene>
<dbReference type="GO" id="GO:0006508">
    <property type="term" value="P:proteolysis"/>
    <property type="evidence" value="ECO:0007669"/>
    <property type="project" value="UniProtKB-KW"/>
</dbReference>
<keyword evidence="2" id="KW-0378">Hydrolase</keyword>
<dbReference type="GO" id="GO:0008233">
    <property type="term" value="F:peptidase activity"/>
    <property type="evidence" value="ECO:0007669"/>
    <property type="project" value="UniProtKB-KW"/>
</dbReference>
<accession>A0A4P0Y109</accession>
<dbReference type="InterPro" id="IPR041699">
    <property type="entry name" value="AAA_32"/>
</dbReference>
<dbReference type="Pfam" id="PF13654">
    <property type="entry name" value="AAA_32"/>
    <property type="match status" value="1"/>
</dbReference>
<protein>
    <submittedName>
        <fullName evidence="2">ATP-dependent protease La</fullName>
    </submittedName>
</protein>
<evidence type="ECO:0000259" key="1">
    <source>
        <dbReference type="Pfam" id="PF13654"/>
    </source>
</evidence>
<dbReference type="Gene3D" id="3.40.50.300">
    <property type="entry name" value="P-loop containing nucleotide triphosphate hydrolases"/>
    <property type="match status" value="1"/>
</dbReference>
<sequence length="340" mass="38061">MTITKLTRTDLAPDLEAYQALFAQAELSHPAPSLSGDLQPRLFYGLEQLLYTPAVSSFMLVKAPEEPEYLQWLAAETRTLHEPAAPLYGVRYEVTDAQVTLAPAQGAEDNFASTAPVVMADWVEAEQLFGCVRQFNGAITLQPGLVHQANGGVLVLSLRTLLAQPLLWVRLKNMVTRQRFDWLSMDESRPLPVSIPSMPLSLKIILVGERESLADFQEMEPELAAQAIYSEYEDTLQFADADTLKAWCQWVWQNAQQLELPGPAADAWPLLIDEGTRYTGDQETLPLSPLWITASCGRLPPSAKERRLPAKRCRPCWRAGYGVKATWRSVCRMKSCRNRS</sequence>
<name>A0A4P0Y109_KLEPN</name>